<dbReference type="RefSeq" id="WP_379291603.1">
    <property type="nucleotide sequence ID" value="NZ_JBHTIU010000106.1"/>
</dbReference>
<evidence type="ECO:0000313" key="3">
    <source>
        <dbReference type="Proteomes" id="UP001597120"/>
    </source>
</evidence>
<sequence>MAPFIALLSSFVLFRGIGLLGWPYFDGWHSSLRAAVVVMLLLAASAHWGKRRPDLIRMVPPFFPKREWIVTVTGCLEIAGAIGLLLPAFSFAASVCLTVLLLAMFPANVYAAREKLTIGGKPVPKLSFRIVLQIVFIAAVLLSSPMFGPELG</sequence>
<gene>
    <name evidence="2" type="ORF">ACFQ03_24515</name>
</gene>
<feature type="transmembrane region" description="Helical" evidence="1">
    <location>
        <begin position="130"/>
        <end position="148"/>
    </location>
</feature>
<accession>A0ABW3DIB5</accession>
<dbReference type="Proteomes" id="UP001597120">
    <property type="component" value="Unassembled WGS sequence"/>
</dbReference>
<keyword evidence="1" id="KW-0472">Membrane</keyword>
<keyword evidence="1" id="KW-1133">Transmembrane helix</keyword>
<reference evidence="3" key="1">
    <citation type="journal article" date="2019" name="Int. J. Syst. Evol. Microbiol.">
        <title>The Global Catalogue of Microorganisms (GCM) 10K type strain sequencing project: providing services to taxonomists for standard genome sequencing and annotation.</title>
        <authorList>
            <consortium name="The Broad Institute Genomics Platform"/>
            <consortium name="The Broad Institute Genome Sequencing Center for Infectious Disease"/>
            <person name="Wu L."/>
            <person name="Ma J."/>
        </authorList>
    </citation>
    <scope>NUCLEOTIDE SEQUENCE [LARGE SCALE GENOMIC DNA]</scope>
    <source>
        <strain evidence="3">CCUG 57263</strain>
    </source>
</reference>
<evidence type="ECO:0000313" key="2">
    <source>
        <dbReference type="EMBL" id="MFD0872289.1"/>
    </source>
</evidence>
<feature type="transmembrane region" description="Helical" evidence="1">
    <location>
        <begin position="68"/>
        <end position="85"/>
    </location>
</feature>
<keyword evidence="3" id="KW-1185">Reference proteome</keyword>
<protein>
    <recommendedName>
        <fullName evidence="4">DoxX family protein</fullName>
    </recommendedName>
</protein>
<feature type="transmembrane region" description="Helical" evidence="1">
    <location>
        <begin position="31"/>
        <end position="48"/>
    </location>
</feature>
<dbReference type="PANTHER" id="PTHR36974">
    <property type="entry name" value="MEMBRANE PROTEIN-RELATED"/>
    <property type="match status" value="1"/>
</dbReference>
<comment type="caution">
    <text evidence="2">The sequence shown here is derived from an EMBL/GenBank/DDBJ whole genome shotgun (WGS) entry which is preliminary data.</text>
</comment>
<dbReference type="EMBL" id="JBHTIU010000106">
    <property type="protein sequence ID" value="MFD0872289.1"/>
    <property type="molecule type" value="Genomic_DNA"/>
</dbReference>
<evidence type="ECO:0008006" key="4">
    <source>
        <dbReference type="Google" id="ProtNLM"/>
    </source>
</evidence>
<dbReference type="PANTHER" id="PTHR36974:SF1">
    <property type="entry name" value="DOXX FAMILY MEMBRANE PROTEIN"/>
    <property type="match status" value="1"/>
</dbReference>
<name>A0ABW3DIB5_9BACL</name>
<feature type="transmembrane region" description="Helical" evidence="1">
    <location>
        <begin position="91"/>
        <end position="110"/>
    </location>
</feature>
<keyword evidence="1" id="KW-0812">Transmembrane</keyword>
<organism evidence="2 3">
    <name type="scientific">Paenibacillus residui</name>
    <dbReference type="NCBI Taxonomy" id="629724"/>
    <lineage>
        <taxon>Bacteria</taxon>
        <taxon>Bacillati</taxon>
        <taxon>Bacillota</taxon>
        <taxon>Bacilli</taxon>
        <taxon>Bacillales</taxon>
        <taxon>Paenibacillaceae</taxon>
        <taxon>Paenibacillus</taxon>
    </lineage>
</organism>
<evidence type="ECO:0000256" key="1">
    <source>
        <dbReference type="SAM" id="Phobius"/>
    </source>
</evidence>
<proteinExistence type="predicted"/>